<dbReference type="AlphaFoldDB" id="A0AAE0T788"/>
<dbReference type="GO" id="GO:0004222">
    <property type="term" value="F:metalloendopeptidase activity"/>
    <property type="evidence" value="ECO:0007669"/>
    <property type="project" value="TreeGrafter"/>
</dbReference>
<dbReference type="InterPro" id="IPR007607">
    <property type="entry name" value="BacA/B"/>
</dbReference>
<evidence type="ECO:0000259" key="1">
    <source>
        <dbReference type="Pfam" id="PF01551"/>
    </source>
</evidence>
<dbReference type="InterPro" id="IPR016047">
    <property type="entry name" value="M23ase_b-sheet_dom"/>
</dbReference>
<feature type="domain" description="M23ase beta-sheet core" evidence="1">
    <location>
        <begin position="99"/>
        <end position="193"/>
    </location>
</feature>
<dbReference type="SUPFAM" id="SSF51261">
    <property type="entry name" value="Duplicated hybrid motif"/>
    <property type="match status" value="1"/>
</dbReference>
<dbReference type="CDD" id="cd12797">
    <property type="entry name" value="M23_peptidase"/>
    <property type="match status" value="1"/>
</dbReference>
<dbReference type="Gene3D" id="2.70.70.10">
    <property type="entry name" value="Glucose Permease (Domain IIA)"/>
    <property type="match status" value="1"/>
</dbReference>
<dbReference type="PANTHER" id="PTHR21666:SF270">
    <property type="entry name" value="MUREIN HYDROLASE ACTIVATOR ENVC"/>
    <property type="match status" value="1"/>
</dbReference>
<dbReference type="PANTHER" id="PTHR21666">
    <property type="entry name" value="PEPTIDASE-RELATED"/>
    <property type="match status" value="1"/>
</dbReference>
<proteinExistence type="predicted"/>
<evidence type="ECO:0000313" key="2">
    <source>
        <dbReference type="EMBL" id="KAK3605135.1"/>
    </source>
</evidence>
<dbReference type="InterPro" id="IPR011055">
    <property type="entry name" value="Dup_hybrid_motif"/>
</dbReference>
<dbReference type="EMBL" id="JAEAOA010000085">
    <property type="protein sequence ID" value="KAK3605135.1"/>
    <property type="molecule type" value="Genomic_DNA"/>
</dbReference>
<sequence>MDSESALVKQRELDSLSQKLNVLSDYGDKLRSILSEQNTAVDTSKMNLRPSVYEDEFTHSFVINSMSTKYEEKLKFNRNTVLPYFIQGSISRGFNPGISHYGLDVATEAYEPISAFADGTVLFADWSSRYGYVIIMEHGDLTIFYKHCGKIFVSYGESVRRGEVVALVGNTGTESQDAHLHFEIWQDGTPKDPSRFVQVNTVVHGNIQTTNHLRIDGKLGGHIESNTNVAISEVGAVLGDIKALNLKVSGKITGNIEIKEKLTVDSHGIIEGDVKTSILVVEEGGKISGRVEMRNISITEGEGKLA</sequence>
<reference evidence="2" key="1">
    <citation type="journal article" date="2021" name="Genome Biol. Evol.">
        <title>A High-Quality Reference Genome for a Parasitic Bivalve with Doubly Uniparental Inheritance (Bivalvia: Unionida).</title>
        <authorList>
            <person name="Smith C.H."/>
        </authorList>
    </citation>
    <scope>NUCLEOTIDE SEQUENCE</scope>
    <source>
        <strain evidence="2">CHS0354</strain>
    </source>
</reference>
<dbReference type="InterPro" id="IPR050570">
    <property type="entry name" value="Cell_wall_metabolism_enzyme"/>
</dbReference>
<comment type="caution">
    <text evidence="2">The sequence shown here is derived from an EMBL/GenBank/DDBJ whole genome shotgun (WGS) entry which is preliminary data.</text>
</comment>
<keyword evidence="3" id="KW-1185">Reference proteome</keyword>
<accession>A0AAE0T788</accession>
<dbReference type="Pfam" id="PF04519">
    <property type="entry name" value="Bactofilin"/>
    <property type="match status" value="1"/>
</dbReference>
<organism evidence="2 3">
    <name type="scientific">Potamilus streckersoni</name>
    <dbReference type="NCBI Taxonomy" id="2493646"/>
    <lineage>
        <taxon>Eukaryota</taxon>
        <taxon>Metazoa</taxon>
        <taxon>Spiralia</taxon>
        <taxon>Lophotrochozoa</taxon>
        <taxon>Mollusca</taxon>
        <taxon>Bivalvia</taxon>
        <taxon>Autobranchia</taxon>
        <taxon>Heteroconchia</taxon>
        <taxon>Palaeoheterodonta</taxon>
        <taxon>Unionida</taxon>
        <taxon>Unionoidea</taxon>
        <taxon>Unionidae</taxon>
        <taxon>Ambleminae</taxon>
        <taxon>Lampsilini</taxon>
        <taxon>Potamilus</taxon>
    </lineage>
</organism>
<evidence type="ECO:0000313" key="3">
    <source>
        <dbReference type="Proteomes" id="UP001195483"/>
    </source>
</evidence>
<name>A0AAE0T788_9BIVA</name>
<dbReference type="Pfam" id="PF01551">
    <property type="entry name" value="Peptidase_M23"/>
    <property type="match status" value="1"/>
</dbReference>
<protein>
    <recommendedName>
        <fullName evidence="1">M23ase beta-sheet core domain-containing protein</fullName>
    </recommendedName>
</protein>
<dbReference type="Proteomes" id="UP001195483">
    <property type="component" value="Unassembled WGS sequence"/>
</dbReference>
<gene>
    <name evidence="2" type="ORF">CHS0354_000804</name>
</gene>
<reference evidence="2" key="3">
    <citation type="submission" date="2023-05" db="EMBL/GenBank/DDBJ databases">
        <authorList>
            <person name="Smith C.H."/>
        </authorList>
    </citation>
    <scope>NUCLEOTIDE SEQUENCE</scope>
    <source>
        <strain evidence="2">CHS0354</strain>
        <tissue evidence="2">Mantle</tissue>
    </source>
</reference>
<reference evidence="2" key="2">
    <citation type="journal article" date="2021" name="Genome Biol. Evol.">
        <title>Developing a high-quality reference genome for a parasitic bivalve with doubly uniparental inheritance (Bivalvia: Unionida).</title>
        <authorList>
            <person name="Smith C.H."/>
        </authorList>
    </citation>
    <scope>NUCLEOTIDE SEQUENCE</scope>
    <source>
        <strain evidence="2">CHS0354</strain>
        <tissue evidence="2">Mantle</tissue>
    </source>
</reference>